<reference evidence="1 2" key="1">
    <citation type="submission" date="2016-10" db="EMBL/GenBank/DDBJ databases">
        <authorList>
            <person name="de Groot N.N."/>
        </authorList>
    </citation>
    <scope>NUCLEOTIDE SEQUENCE [LARGE SCALE GENOMIC DNA]</scope>
    <source>
        <strain evidence="1 2">DSM 15230</strain>
    </source>
</reference>
<dbReference type="OrthoDB" id="1628895at2"/>
<dbReference type="Proteomes" id="UP000199689">
    <property type="component" value="Unassembled WGS sequence"/>
</dbReference>
<evidence type="ECO:0000313" key="1">
    <source>
        <dbReference type="EMBL" id="SDA38117.1"/>
    </source>
</evidence>
<gene>
    <name evidence="1" type="ORF">SAMN02910343_00205</name>
</gene>
<proteinExistence type="predicted"/>
<organism evidence="1 2">
    <name type="scientific">Allisonella histaminiformans</name>
    <dbReference type="NCBI Taxonomy" id="209880"/>
    <lineage>
        <taxon>Bacteria</taxon>
        <taxon>Bacillati</taxon>
        <taxon>Bacillota</taxon>
        <taxon>Negativicutes</taxon>
        <taxon>Veillonellales</taxon>
        <taxon>Veillonellaceae</taxon>
        <taxon>Allisonella</taxon>
    </lineage>
</organism>
<dbReference type="EMBL" id="FMXA01000003">
    <property type="protein sequence ID" value="SDA38117.1"/>
    <property type="molecule type" value="Genomic_DNA"/>
</dbReference>
<sequence length="241" mass="27182">MTRRNKIILLLILLALECVLLFWCRNRYMTVLSSGTVYESPASVDFKPDFAERNYLSVYIPVTSAVWVGKNAPEKGKEIYLIPGKNVDGMLFIRRASDVKPSGEYLTVMAKDYLYGRVSFDFPASRVYMTSGQMKKLSVLELTERVQVKEGTDKEDKTRTQLKNRITAIIRIYDGHAVIERLLCNGAPVELAYTTVGTNTHITYSNGQTDKDVVTTEGMDMDSVSKPEISGDRASWLDKLL</sequence>
<accession>A0A1G5UYM6</accession>
<name>A0A1G5UYM6_9FIRM</name>
<dbReference type="GeneID" id="87755255"/>
<dbReference type="AlphaFoldDB" id="A0A1G5UYM6"/>
<evidence type="ECO:0000313" key="2">
    <source>
        <dbReference type="Proteomes" id="UP000199689"/>
    </source>
</evidence>
<dbReference type="STRING" id="209880.SAMN02910343_00205"/>
<protein>
    <submittedName>
        <fullName evidence="1">Uncharacterized protein</fullName>
    </submittedName>
</protein>
<keyword evidence="2" id="KW-1185">Reference proteome</keyword>
<dbReference type="RefSeq" id="WP_091362891.1">
    <property type="nucleotide sequence ID" value="NZ_FMXA01000003.1"/>
</dbReference>